<dbReference type="SUPFAM" id="SSF101152">
    <property type="entry name" value="Mob1/phocein"/>
    <property type="match status" value="1"/>
</dbReference>
<organism evidence="3 4">
    <name type="scientific">Recurvomyces mirabilis</name>
    <dbReference type="NCBI Taxonomy" id="574656"/>
    <lineage>
        <taxon>Eukaryota</taxon>
        <taxon>Fungi</taxon>
        <taxon>Dikarya</taxon>
        <taxon>Ascomycota</taxon>
        <taxon>Pezizomycotina</taxon>
        <taxon>Dothideomycetes</taxon>
        <taxon>Dothideomycetidae</taxon>
        <taxon>Mycosphaerellales</taxon>
        <taxon>Teratosphaeriaceae</taxon>
        <taxon>Recurvomyces</taxon>
    </lineage>
</organism>
<feature type="compositionally biased region" description="Gly residues" evidence="2">
    <location>
        <begin position="348"/>
        <end position="357"/>
    </location>
</feature>
<dbReference type="InterPro" id="IPR005301">
    <property type="entry name" value="MOB_kinase_act_fam"/>
</dbReference>
<dbReference type="Proteomes" id="UP001274830">
    <property type="component" value="Unassembled WGS sequence"/>
</dbReference>
<dbReference type="Gene3D" id="1.20.140.30">
    <property type="entry name" value="MOB kinase activator"/>
    <property type="match status" value="1"/>
</dbReference>
<evidence type="ECO:0000313" key="4">
    <source>
        <dbReference type="Proteomes" id="UP001274830"/>
    </source>
</evidence>
<feature type="binding site" evidence="1">
    <location>
        <position position="280"/>
    </location>
    <ligand>
        <name>Zn(2+)</name>
        <dbReference type="ChEBI" id="CHEBI:29105"/>
    </ligand>
</feature>
<sequence>MFPLGWDPRLRPEDITEQELTLLSFGMSAKSHADIMRARRRAFAQRPNGNGQPRNPGQPPSRTNTASPTAYSPSALAPPSIPAAPASPSLTHSMATNDQAMQRNANTNRIPLFFREEHSGFIVKGNFMTLAAKPHLIEEGEWMAHQIVEQNRLLSGMVKTVQSEDRSTGRPVCNETACPTMAAGTTTYTWIDVNRNPINLPAVTYIKHIQTWVTGKIQDQSLFPTDSFASAPPLPNAAQLASDPASYLGKTSGFPQRYEIEIKNMYKQMFRCYAHLYWQHWLFFWDTSSHRDLNTCFVHFVNVGRIYGLFNDKDTEPMQPLIDIWVKQGVLPKLEKAAEAGTPTTTAGSGGGAMPTA</sequence>
<keyword evidence="4" id="KW-1185">Reference proteome</keyword>
<dbReference type="Pfam" id="PF03637">
    <property type="entry name" value="Mob1_phocein"/>
    <property type="match status" value="1"/>
</dbReference>
<dbReference type="SMART" id="SM01388">
    <property type="entry name" value="Mob1_phocein"/>
    <property type="match status" value="1"/>
</dbReference>
<dbReference type="PANTHER" id="PTHR22599">
    <property type="entry name" value="MPS ONE BINDER KINASE ACTIVATOR-LIKE MOB"/>
    <property type="match status" value="1"/>
</dbReference>
<feature type="compositionally biased region" description="Low complexity" evidence="2">
    <location>
        <begin position="45"/>
        <end position="89"/>
    </location>
</feature>
<keyword evidence="1" id="KW-0862">Zinc</keyword>
<accession>A0AAE0WIU1</accession>
<protein>
    <recommendedName>
        <fullName evidence="5">Mob1/phocein</fullName>
    </recommendedName>
</protein>
<proteinExistence type="predicted"/>
<feature type="binding site" evidence="1">
    <location>
        <position position="178"/>
    </location>
    <ligand>
        <name>Zn(2+)</name>
        <dbReference type="ChEBI" id="CHEBI:29105"/>
    </ligand>
</feature>
<reference evidence="3" key="1">
    <citation type="submission" date="2023-07" db="EMBL/GenBank/DDBJ databases">
        <title>Black Yeasts Isolated from many extreme environments.</title>
        <authorList>
            <person name="Coleine C."/>
            <person name="Stajich J.E."/>
            <person name="Selbmann L."/>
        </authorList>
    </citation>
    <scope>NUCLEOTIDE SEQUENCE</scope>
    <source>
        <strain evidence="3">CCFEE 5485</strain>
    </source>
</reference>
<comment type="caution">
    <text evidence="3">The sequence shown here is derived from an EMBL/GenBank/DDBJ whole genome shotgun (WGS) entry which is preliminary data.</text>
</comment>
<feature type="binding site" evidence="1">
    <location>
        <position position="275"/>
    </location>
    <ligand>
        <name>Zn(2+)</name>
        <dbReference type="ChEBI" id="CHEBI:29105"/>
    </ligand>
</feature>
<feature type="region of interest" description="Disordered" evidence="2">
    <location>
        <begin position="44"/>
        <end position="92"/>
    </location>
</feature>
<evidence type="ECO:0000313" key="3">
    <source>
        <dbReference type="EMBL" id="KAK3671168.1"/>
    </source>
</evidence>
<dbReference type="EMBL" id="JAUTXT010000046">
    <property type="protein sequence ID" value="KAK3671168.1"/>
    <property type="molecule type" value="Genomic_DNA"/>
</dbReference>
<evidence type="ECO:0000256" key="2">
    <source>
        <dbReference type="SAM" id="MobiDB-lite"/>
    </source>
</evidence>
<feature type="region of interest" description="Disordered" evidence="2">
    <location>
        <begin position="337"/>
        <end position="357"/>
    </location>
</feature>
<name>A0AAE0WIU1_9PEZI</name>
<evidence type="ECO:0000256" key="1">
    <source>
        <dbReference type="PIRSR" id="PIRSR605301-1"/>
    </source>
</evidence>
<gene>
    <name evidence="3" type="ORF">LTR78_008969</name>
</gene>
<keyword evidence="1" id="KW-0479">Metal-binding</keyword>
<evidence type="ECO:0008006" key="5">
    <source>
        <dbReference type="Google" id="ProtNLM"/>
    </source>
</evidence>
<dbReference type="InterPro" id="IPR036703">
    <property type="entry name" value="MOB_kinase_act_sf"/>
</dbReference>
<dbReference type="AlphaFoldDB" id="A0AAE0WIU1"/>
<feature type="binding site" evidence="1">
    <location>
        <position position="173"/>
    </location>
    <ligand>
        <name>Zn(2+)</name>
        <dbReference type="ChEBI" id="CHEBI:29105"/>
    </ligand>
</feature>